<reference evidence="2 3" key="1">
    <citation type="submission" date="2014-04" db="EMBL/GenBank/DDBJ databases">
        <authorList>
            <consortium name="DOE Joint Genome Institute"/>
            <person name="Kuo A."/>
            <person name="Girlanda M."/>
            <person name="Perotto S."/>
            <person name="Kohler A."/>
            <person name="Nagy L.G."/>
            <person name="Floudas D."/>
            <person name="Copeland A."/>
            <person name="Barry K.W."/>
            <person name="Cichocki N."/>
            <person name="Veneault-Fourrey C."/>
            <person name="LaButti K."/>
            <person name="Lindquist E.A."/>
            <person name="Lipzen A."/>
            <person name="Lundell T."/>
            <person name="Morin E."/>
            <person name="Murat C."/>
            <person name="Sun H."/>
            <person name="Tunlid A."/>
            <person name="Henrissat B."/>
            <person name="Grigoriev I.V."/>
            <person name="Hibbett D.S."/>
            <person name="Martin F."/>
            <person name="Nordberg H.P."/>
            <person name="Cantor M.N."/>
            <person name="Hua S.X."/>
        </authorList>
    </citation>
    <scope>NUCLEOTIDE SEQUENCE [LARGE SCALE GENOMIC DNA]</scope>
    <source>
        <strain evidence="2 3">MUT 4182</strain>
    </source>
</reference>
<dbReference type="HOGENOM" id="CLU_674724_0_0_1"/>
<dbReference type="InterPro" id="IPR032675">
    <property type="entry name" value="LRR_dom_sf"/>
</dbReference>
<accession>A0A0C3K9S8</accession>
<dbReference type="OrthoDB" id="5297217at2759"/>
<proteinExistence type="predicted"/>
<feature type="compositionally biased region" description="Polar residues" evidence="1">
    <location>
        <begin position="28"/>
        <end position="41"/>
    </location>
</feature>
<keyword evidence="3" id="KW-1185">Reference proteome</keyword>
<name>A0A0C3K9S8_9AGAM</name>
<protein>
    <recommendedName>
        <fullName evidence="4">F-box domain-containing protein</fullName>
    </recommendedName>
</protein>
<reference evidence="3" key="2">
    <citation type="submission" date="2015-01" db="EMBL/GenBank/DDBJ databases">
        <title>Evolutionary Origins and Diversification of the Mycorrhizal Mutualists.</title>
        <authorList>
            <consortium name="DOE Joint Genome Institute"/>
            <consortium name="Mycorrhizal Genomics Consortium"/>
            <person name="Kohler A."/>
            <person name="Kuo A."/>
            <person name="Nagy L.G."/>
            <person name="Floudas D."/>
            <person name="Copeland A."/>
            <person name="Barry K.W."/>
            <person name="Cichocki N."/>
            <person name="Veneault-Fourrey C."/>
            <person name="LaButti K."/>
            <person name="Lindquist E.A."/>
            <person name="Lipzen A."/>
            <person name="Lundell T."/>
            <person name="Morin E."/>
            <person name="Murat C."/>
            <person name="Riley R."/>
            <person name="Ohm R."/>
            <person name="Sun H."/>
            <person name="Tunlid A."/>
            <person name="Henrissat B."/>
            <person name="Grigoriev I.V."/>
            <person name="Hibbett D.S."/>
            <person name="Martin F."/>
        </authorList>
    </citation>
    <scope>NUCLEOTIDE SEQUENCE [LARGE SCALE GENOMIC DNA]</scope>
    <source>
        <strain evidence="3">MUT 4182</strain>
    </source>
</reference>
<dbReference type="EMBL" id="KN823307">
    <property type="protein sequence ID" value="KIO18168.1"/>
    <property type="molecule type" value="Genomic_DNA"/>
</dbReference>
<organism evidence="2 3">
    <name type="scientific">Tulasnella calospora MUT 4182</name>
    <dbReference type="NCBI Taxonomy" id="1051891"/>
    <lineage>
        <taxon>Eukaryota</taxon>
        <taxon>Fungi</taxon>
        <taxon>Dikarya</taxon>
        <taxon>Basidiomycota</taxon>
        <taxon>Agaricomycotina</taxon>
        <taxon>Agaricomycetes</taxon>
        <taxon>Cantharellales</taxon>
        <taxon>Tulasnellaceae</taxon>
        <taxon>Tulasnella</taxon>
    </lineage>
</organism>
<feature type="region of interest" description="Disordered" evidence="1">
    <location>
        <begin position="1"/>
        <end position="50"/>
    </location>
</feature>
<evidence type="ECO:0000313" key="2">
    <source>
        <dbReference type="EMBL" id="KIO18168.1"/>
    </source>
</evidence>
<dbReference type="Proteomes" id="UP000054248">
    <property type="component" value="Unassembled WGS sequence"/>
</dbReference>
<evidence type="ECO:0000256" key="1">
    <source>
        <dbReference type="SAM" id="MobiDB-lite"/>
    </source>
</evidence>
<dbReference type="SUPFAM" id="SSF52047">
    <property type="entry name" value="RNI-like"/>
    <property type="match status" value="1"/>
</dbReference>
<dbReference type="AlphaFoldDB" id="A0A0C3K9S8"/>
<feature type="compositionally biased region" description="Polar residues" evidence="1">
    <location>
        <begin position="1"/>
        <end position="14"/>
    </location>
</feature>
<evidence type="ECO:0008006" key="4">
    <source>
        <dbReference type="Google" id="ProtNLM"/>
    </source>
</evidence>
<evidence type="ECO:0000313" key="3">
    <source>
        <dbReference type="Proteomes" id="UP000054248"/>
    </source>
</evidence>
<gene>
    <name evidence="2" type="ORF">M407DRAFT_12015</name>
</gene>
<sequence length="412" mass="47079">MASSSTLSKTTNLRRSSRLHSPERFLKSPTQSRFTVSASNSRTDHTPSDASLFPSLPEDIIILIAQFLTSRKDQLAFIKTCHAFQDAGTRMLYAHIEIRHSWPEFDPLLATLYHRPDFVRHIRTYCGPLQIFLLLEEPMWKARENLGSQPRKPGHELGREGDFPLIFKHATGIRELKIFDDRKVSFGEQTLATIRQMPLTKLIVVHQPEEHGAMPLTKVLGVQQNIRQLELHGDVSHWDLKCLKEGDLPNLESLAARVGPAKMLVPGRPITSVEIHNCHSETEGKELWMKLSQSSATVLKLDIWEWNAQQLEQAAFYLPNIRHLRFRGYHIKVDEVVKAVSYFPDLETLDISTLLEHQDGQVTSPQVSYDPDLSSWDRYTPSIFQNSKTLAEINIWKYGSFRFGRASANAVH</sequence>
<dbReference type="Gene3D" id="3.80.10.10">
    <property type="entry name" value="Ribonuclease Inhibitor"/>
    <property type="match status" value="1"/>
</dbReference>